<dbReference type="PANTHER" id="PTHR37981">
    <property type="entry name" value="LIPASE 2"/>
    <property type="match status" value="1"/>
</dbReference>
<dbReference type="SUPFAM" id="SSF52266">
    <property type="entry name" value="SGNH hydrolase"/>
    <property type="match status" value="1"/>
</dbReference>
<dbReference type="Pfam" id="PF13472">
    <property type="entry name" value="Lipase_GDSL_2"/>
    <property type="match status" value="1"/>
</dbReference>
<evidence type="ECO:0000313" key="6">
    <source>
        <dbReference type="Proteomes" id="UP000004691"/>
    </source>
</evidence>
<dbReference type="PANTHER" id="PTHR37981:SF1">
    <property type="entry name" value="SGNH HYDROLASE-TYPE ESTERASE DOMAIN-CONTAINING PROTEIN"/>
    <property type="match status" value="1"/>
</dbReference>
<feature type="region of interest" description="Disordered" evidence="3">
    <location>
        <begin position="80"/>
        <end position="105"/>
    </location>
</feature>
<dbReference type="CDD" id="cd01823">
    <property type="entry name" value="SEST_like"/>
    <property type="match status" value="1"/>
</dbReference>
<feature type="active site" description="Nucleophile" evidence="1">
    <location>
        <position position="38"/>
    </location>
</feature>
<dbReference type="InterPro" id="IPR013830">
    <property type="entry name" value="SGNH_hydro"/>
</dbReference>
<dbReference type="OrthoDB" id="5503950at2"/>
<accession>I0V198</accession>
<dbReference type="InterPro" id="IPR036514">
    <property type="entry name" value="SGNH_hydro_sf"/>
</dbReference>
<reference evidence="5 6" key="1">
    <citation type="submission" date="2012-01" db="EMBL/GenBank/DDBJ databases">
        <title>Improved High-Quality Draft sequence of Saccharomonospora xinjiangensis XJ-54.</title>
        <authorList>
            <consortium name="US DOE Joint Genome Institute"/>
            <person name="Lucas S."/>
            <person name="Han J."/>
            <person name="Lapidus A."/>
            <person name="Cheng J.-F."/>
            <person name="Goodwin L."/>
            <person name="Pitluck S."/>
            <person name="Peters L."/>
            <person name="Mikhailova N."/>
            <person name="Teshima H."/>
            <person name="Detter J.C."/>
            <person name="Han C."/>
            <person name="Tapia R."/>
            <person name="Land M."/>
            <person name="Hauser L."/>
            <person name="Kyrpides N."/>
            <person name="Ivanova N."/>
            <person name="Pagani I."/>
            <person name="Brambilla E.-M."/>
            <person name="Klenk H.-P."/>
            <person name="Woyke T."/>
        </authorList>
    </citation>
    <scope>NUCLEOTIDE SEQUENCE [LARGE SCALE GENOMIC DNA]</scope>
    <source>
        <strain evidence="5 6">XJ-54</strain>
    </source>
</reference>
<dbReference type="eggNOG" id="COG2755">
    <property type="taxonomic scope" value="Bacteria"/>
</dbReference>
<dbReference type="RefSeq" id="WP_006238053.1">
    <property type="nucleotide sequence ID" value="NZ_JH636049.1"/>
</dbReference>
<feature type="disulfide bond" evidence="2">
    <location>
        <begin position="55"/>
        <end position="80"/>
    </location>
</feature>
<dbReference type="Gene3D" id="3.40.50.1110">
    <property type="entry name" value="SGNH hydrolase"/>
    <property type="match status" value="1"/>
</dbReference>
<dbReference type="GO" id="GO:0004806">
    <property type="term" value="F:triacylglycerol lipase activity"/>
    <property type="evidence" value="ECO:0007669"/>
    <property type="project" value="TreeGrafter"/>
</dbReference>
<feature type="domain" description="SGNH hydrolase-type esterase" evidence="4">
    <location>
        <begin position="34"/>
        <end position="267"/>
    </location>
</feature>
<evidence type="ECO:0000313" key="5">
    <source>
        <dbReference type="EMBL" id="EID53901.1"/>
    </source>
</evidence>
<evidence type="ECO:0000259" key="4">
    <source>
        <dbReference type="Pfam" id="PF13472"/>
    </source>
</evidence>
<feature type="active site" evidence="1">
    <location>
        <position position="259"/>
    </location>
</feature>
<organism evidence="5 6">
    <name type="scientific">Saccharomonospora xinjiangensis XJ-54</name>
    <dbReference type="NCBI Taxonomy" id="882086"/>
    <lineage>
        <taxon>Bacteria</taxon>
        <taxon>Bacillati</taxon>
        <taxon>Actinomycetota</taxon>
        <taxon>Actinomycetes</taxon>
        <taxon>Pseudonocardiales</taxon>
        <taxon>Pseudonocardiaceae</taxon>
        <taxon>Saccharomonospora</taxon>
    </lineage>
</organism>
<dbReference type="InterPro" id="IPR037460">
    <property type="entry name" value="SEST-like"/>
</dbReference>
<feature type="disulfide bond" evidence="2">
    <location>
        <begin position="131"/>
        <end position="141"/>
    </location>
</feature>
<dbReference type="AlphaFoldDB" id="I0V198"/>
<gene>
    <name evidence="5" type="ORF">SacxiDRAFT_1655</name>
</gene>
<evidence type="ECO:0000256" key="1">
    <source>
        <dbReference type="PIRSR" id="PIRSR637460-1"/>
    </source>
</evidence>
<dbReference type="EMBL" id="JH636049">
    <property type="protein sequence ID" value="EID53901.1"/>
    <property type="molecule type" value="Genomic_DNA"/>
</dbReference>
<dbReference type="Proteomes" id="UP000004691">
    <property type="component" value="Unassembled WGS sequence"/>
</dbReference>
<evidence type="ECO:0000256" key="2">
    <source>
        <dbReference type="PIRSR" id="PIRSR637460-2"/>
    </source>
</evidence>
<keyword evidence="6" id="KW-1185">Reference proteome</keyword>
<proteinExistence type="predicted"/>
<dbReference type="HOGENOM" id="CLU_038449_4_1_11"/>
<protein>
    <recommendedName>
        <fullName evidence="4">SGNH hydrolase-type esterase domain-containing protein</fullName>
    </recommendedName>
</protein>
<dbReference type="STRING" id="882086.SacxiDRAFT_1655"/>
<name>I0V198_9PSEU</name>
<sequence length="279" mass="28643">MAAAVLAVPLARCAVGDQPQAGPHRDESPVHYVALGDSYTAAPGTGRTVGSPAGCQRSDNNYPRLVAAEVGADTFTDASCGGATTEHLTRPQQTPEGTNPPQLSALTPETTLVTVGIGGNDIGLVELAAQCGEVAEEGRECGDSIAIEDRVGRTVSAVASVVRDIRRKAPGARVLVVGYPAILPRDPAACADVLPHSPGDLATLREGLLLLNHVLEEQANTHGAEFVDTADVTENHHVCAPEGAWIEGLESTTGAAPLHPTAQGEQAIADAVLAAVRGR</sequence>
<evidence type="ECO:0000256" key="3">
    <source>
        <dbReference type="SAM" id="MobiDB-lite"/>
    </source>
</evidence>
<keyword evidence="2" id="KW-1015">Disulfide bond</keyword>
<feature type="compositionally biased region" description="Polar residues" evidence="3">
    <location>
        <begin position="90"/>
        <end position="105"/>
    </location>
</feature>
<dbReference type="GO" id="GO:0019433">
    <property type="term" value="P:triglyceride catabolic process"/>
    <property type="evidence" value="ECO:0007669"/>
    <property type="project" value="TreeGrafter"/>
</dbReference>